<dbReference type="Gene3D" id="1.10.530.10">
    <property type="match status" value="1"/>
</dbReference>
<comment type="similarity">
    <text evidence="1">Belongs to the transglycosylase Slt family.</text>
</comment>
<dbReference type="RefSeq" id="WP_140841032.1">
    <property type="nucleotide sequence ID" value="NZ_RCZI01000002.1"/>
</dbReference>
<evidence type="ECO:0000259" key="3">
    <source>
        <dbReference type="Pfam" id="PF01464"/>
    </source>
</evidence>
<evidence type="ECO:0000313" key="4">
    <source>
        <dbReference type="EMBL" id="TPG28974.1"/>
    </source>
</evidence>
<evidence type="ECO:0000256" key="1">
    <source>
        <dbReference type="ARBA" id="ARBA00007734"/>
    </source>
</evidence>
<feature type="signal peptide" evidence="2">
    <location>
        <begin position="1"/>
        <end position="23"/>
    </location>
</feature>
<dbReference type="EMBL" id="RCZI01000002">
    <property type="protein sequence ID" value="TPG28974.1"/>
    <property type="molecule type" value="Genomic_DNA"/>
</dbReference>
<name>A0A502DVA7_9BURK</name>
<dbReference type="CDD" id="cd00254">
    <property type="entry name" value="LT-like"/>
    <property type="match status" value="1"/>
</dbReference>
<evidence type="ECO:0000313" key="5">
    <source>
        <dbReference type="Proteomes" id="UP000319212"/>
    </source>
</evidence>
<comment type="caution">
    <text evidence="4">The sequence shown here is derived from an EMBL/GenBank/DDBJ whole genome shotgun (WGS) entry which is preliminary data.</text>
</comment>
<dbReference type="GO" id="GO:0016020">
    <property type="term" value="C:membrane"/>
    <property type="evidence" value="ECO:0007669"/>
    <property type="project" value="InterPro"/>
</dbReference>
<dbReference type="InterPro" id="IPR023346">
    <property type="entry name" value="Lysozyme-like_dom_sf"/>
</dbReference>
<reference evidence="4 5" key="1">
    <citation type="journal article" date="2019" name="Environ. Microbiol.">
        <title>Species interactions and distinct microbial communities in high Arctic permafrost affected cryosols are associated with the CH4 and CO2 gas fluxes.</title>
        <authorList>
            <person name="Altshuler I."/>
            <person name="Hamel J."/>
            <person name="Turney S."/>
            <person name="Magnuson E."/>
            <person name="Levesque R."/>
            <person name="Greer C."/>
            <person name="Whyte L.G."/>
        </authorList>
    </citation>
    <scope>NUCLEOTIDE SEQUENCE [LARGE SCALE GENOMIC DNA]</scope>
    <source>
        <strain evidence="4 5">S06.C</strain>
    </source>
</reference>
<dbReference type="PANTHER" id="PTHR37423">
    <property type="entry name" value="SOLUBLE LYTIC MUREIN TRANSGLYCOSYLASE-RELATED"/>
    <property type="match status" value="1"/>
</dbReference>
<dbReference type="OrthoDB" id="9815002at2"/>
<organism evidence="4 5">
    <name type="scientific">Variovorax guangxiensis</name>
    <dbReference type="NCBI Taxonomy" id="1775474"/>
    <lineage>
        <taxon>Bacteria</taxon>
        <taxon>Pseudomonadati</taxon>
        <taxon>Pseudomonadota</taxon>
        <taxon>Betaproteobacteria</taxon>
        <taxon>Burkholderiales</taxon>
        <taxon>Comamonadaceae</taxon>
        <taxon>Variovorax</taxon>
    </lineage>
</organism>
<gene>
    <name evidence="4" type="ORF">EAH82_09370</name>
</gene>
<dbReference type="InterPro" id="IPR000189">
    <property type="entry name" value="Transglyc_AS"/>
</dbReference>
<accession>A0A502DVA7</accession>
<dbReference type="GO" id="GO:0008933">
    <property type="term" value="F:peptidoglycan lytic transglycosylase activity"/>
    <property type="evidence" value="ECO:0007669"/>
    <property type="project" value="InterPro"/>
</dbReference>
<dbReference type="Pfam" id="PF01464">
    <property type="entry name" value="SLT"/>
    <property type="match status" value="1"/>
</dbReference>
<proteinExistence type="inferred from homology"/>
<dbReference type="Proteomes" id="UP000319212">
    <property type="component" value="Unassembled WGS sequence"/>
</dbReference>
<dbReference type="GO" id="GO:0000270">
    <property type="term" value="P:peptidoglycan metabolic process"/>
    <property type="evidence" value="ECO:0007669"/>
    <property type="project" value="InterPro"/>
</dbReference>
<dbReference type="PROSITE" id="PS00922">
    <property type="entry name" value="TRANSGLYCOSYLASE"/>
    <property type="match status" value="1"/>
</dbReference>
<feature type="domain" description="Transglycosylase SLT" evidence="3">
    <location>
        <begin position="66"/>
        <end position="163"/>
    </location>
</feature>
<dbReference type="SUPFAM" id="SSF53955">
    <property type="entry name" value="Lysozyme-like"/>
    <property type="match status" value="1"/>
</dbReference>
<protein>
    <submittedName>
        <fullName evidence="4">Lytic transglycosylase domain-containing protein</fullName>
    </submittedName>
</protein>
<evidence type="ECO:0000256" key="2">
    <source>
        <dbReference type="SAM" id="SignalP"/>
    </source>
</evidence>
<dbReference type="PANTHER" id="PTHR37423:SF2">
    <property type="entry name" value="MEMBRANE-BOUND LYTIC MUREIN TRANSGLYCOSYLASE C"/>
    <property type="match status" value="1"/>
</dbReference>
<feature type="chain" id="PRO_5021458912" evidence="2">
    <location>
        <begin position="24"/>
        <end position="245"/>
    </location>
</feature>
<keyword evidence="2" id="KW-0732">Signal</keyword>
<sequence>MRLQKKRAIWMACLATLGAAAQAHTFRIGGATVTDLTTASAAPTAARGGEPRHALPPRHHALDGAIAAAARDSGVDASLVKAVAWTESRFQPGALSPKGAQGVMQLMPGTAARLAVDKPFDVDQNLQGGARLLRLLLDRYASNVPLALAAYNAGEGAVARFGGQVPPFLETQRYVAAVMAGHAALSGTEAASPMATPTAVPVLARPAPVSSSSFTAGTALGGGLVIDLLPRAAPLRRAPSPLLGI</sequence>
<dbReference type="InterPro" id="IPR008258">
    <property type="entry name" value="Transglycosylase_SLT_dom_1"/>
</dbReference>
<dbReference type="AlphaFoldDB" id="A0A502DVA7"/>